<protein>
    <submittedName>
        <fullName evidence="1">Uncharacterized protein</fullName>
    </submittedName>
</protein>
<comment type="caution">
    <text evidence="1">The sequence shown here is derived from an EMBL/GenBank/DDBJ whole genome shotgun (WGS) entry which is preliminary data.</text>
</comment>
<gene>
    <name evidence="1" type="ORF">Vadar_025928</name>
</gene>
<reference evidence="1 2" key="1">
    <citation type="journal article" date="2021" name="Hortic Res">
        <title>High-quality reference genome and annotation aids understanding of berry development for evergreen blueberry (Vaccinium darrowii).</title>
        <authorList>
            <person name="Yu J."/>
            <person name="Hulse-Kemp A.M."/>
            <person name="Babiker E."/>
            <person name="Staton M."/>
        </authorList>
    </citation>
    <scope>NUCLEOTIDE SEQUENCE [LARGE SCALE GENOMIC DNA]</scope>
    <source>
        <strain evidence="2">cv. NJ 8807/NJ 8810</strain>
        <tissue evidence="1">Young leaf</tissue>
    </source>
</reference>
<evidence type="ECO:0000313" key="2">
    <source>
        <dbReference type="Proteomes" id="UP000828048"/>
    </source>
</evidence>
<evidence type="ECO:0000313" key="1">
    <source>
        <dbReference type="EMBL" id="KAH7847428.1"/>
    </source>
</evidence>
<name>A0ACB7Y2J5_9ERIC</name>
<proteinExistence type="predicted"/>
<dbReference type="Proteomes" id="UP000828048">
    <property type="component" value="Chromosome 5"/>
</dbReference>
<keyword evidence="2" id="KW-1185">Reference proteome</keyword>
<accession>A0ACB7Y2J5</accession>
<sequence>MVTCTAKIDMPTAASLSGSYLDHQTKTSLAGAVQEILRVPSIITNMTPHYGGGGPLANLDCFCWMKGVAIDRLVGFQDLGGKDDFATKTLEALLLRKGILNERKGDEEDDDGDYDKNKRSINTRVLVREALMENRKRFGSSVEMEKSSMENRQHKRSGSRENRKHSSSSVEMEKSSSGPSVEMEILQAAHIIFP</sequence>
<dbReference type="EMBL" id="CM037155">
    <property type="protein sequence ID" value="KAH7847428.1"/>
    <property type="molecule type" value="Genomic_DNA"/>
</dbReference>
<organism evidence="1 2">
    <name type="scientific">Vaccinium darrowii</name>
    <dbReference type="NCBI Taxonomy" id="229202"/>
    <lineage>
        <taxon>Eukaryota</taxon>
        <taxon>Viridiplantae</taxon>
        <taxon>Streptophyta</taxon>
        <taxon>Embryophyta</taxon>
        <taxon>Tracheophyta</taxon>
        <taxon>Spermatophyta</taxon>
        <taxon>Magnoliopsida</taxon>
        <taxon>eudicotyledons</taxon>
        <taxon>Gunneridae</taxon>
        <taxon>Pentapetalae</taxon>
        <taxon>asterids</taxon>
        <taxon>Ericales</taxon>
        <taxon>Ericaceae</taxon>
        <taxon>Vaccinioideae</taxon>
        <taxon>Vaccinieae</taxon>
        <taxon>Vaccinium</taxon>
    </lineage>
</organism>